<dbReference type="AlphaFoldDB" id="A0A0L0NYG3"/>
<evidence type="ECO:0000313" key="2">
    <source>
        <dbReference type="Proteomes" id="UP000037122"/>
    </source>
</evidence>
<dbReference type="Pfam" id="PF08643">
    <property type="entry name" value="DUF1776"/>
    <property type="match status" value="1"/>
</dbReference>
<dbReference type="VEuPathDB" id="FungiDB:QG37_03768"/>
<evidence type="ECO:0000313" key="1">
    <source>
        <dbReference type="EMBL" id="KND99231.1"/>
    </source>
</evidence>
<sequence>MVAEPVLAATDALRLAYHSVCGILNSLLQMVNDSLPSLDQVFNLKIFSILKSEDHPPPQPQEKTLDRLSKLIQDHKLAFISCFATSLTVSTYLLYNHINTPKLKNKLRRRVPKLANGARRDVVLVVGSPTEPMTRLIAVDFEKRGFIVYLTILDDKDYKYIQSNQITDDINYLNLVEDTYDAHLAKFRKILHVSVVPFPGADAHYLRLSAVVFAPTLYFPLGPLENMSEPGWQKLLFRLNVTTKLLCSGLLDIVREQESSIVAIVPSIVSSLRMPYHGPESVLQNSMKDIFTTLAKELRPQNINVTQVRLGNLNLATSKTGAAIGSDSVPTIVEAEIRLWSEEMRSAYGSDFLKSQAHLRPMGSSFKSKGLRELYHVLFDLIFNEGRSPSVVYCGTGARAYDRLVSFLPNSMSELIF</sequence>
<name>A0A0L0NYG3_CANAR</name>
<dbReference type="VEuPathDB" id="FungiDB:CJJ07_004072"/>
<dbReference type="EMBL" id="LGST01000025">
    <property type="protein sequence ID" value="KND99231.1"/>
    <property type="molecule type" value="Genomic_DNA"/>
</dbReference>
<dbReference type="PANTHER" id="PTHR43313:SF1">
    <property type="entry name" value="3BETA-HYDROXYSTEROID DEHYDROGENASE DHS-16"/>
    <property type="match status" value="1"/>
</dbReference>
<comment type="caution">
    <text evidence="1">The sequence shown here is derived from an EMBL/GenBank/DDBJ whole genome shotgun (WGS) entry which is preliminary data.</text>
</comment>
<dbReference type="VEuPathDB" id="FungiDB:B9J08_004564"/>
<dbReference type="SUPFAM" id="SSF51735">
    <property type="entry name" value="NAD(P)-binding Rossmann-fold domains"/>
    <property type="match status" value="1"/>
</dbReference>
<dbReference type="InterPro" id="IPR013952">
    <property type="entry name" value="DUF1776_fun"/>
</dbReference>
<dbReference type="InterPro" id="IPR036291">
    <property type="entry name" value="NAD(P)-bd_dom_sf"/>
</dbReference>
<dbReference type="Gene3D" id="3.40.50.720">
    <property type="entry name" value="NAD(P)-binding Rossmann-like Domain"/>
    <property type="match status" value="1"/>
</dbReference>
<dbReference type="VEuPathDB" id="FungiDB:CJI96_0004586"/>
<dbReference type="VEuPathDB" id="FungiDB:CJJ09_004497"/>
<dbReference type="PANTHER" id="PTHR43313">
    <property type="entry name" value="SHORT-CHAIN DEHYDROGENASE/REDUCTASE FAMILY 9C"/>
    <property type="match status" value="1"/>
</dbReference>
<proteinExistence type="predicted"/>
<dbReference type="VEuPathDB" id="FungiDB:CJI97_004888"/>
<dbReference type="Proteomes" id="UP000037122">
    <property type="component" value="Unassembled WGS sequence"/>
</dbReference>
<protein>
    <recommendedName>
        <fullName evidence="3">DUF1776-domain-containing protein</fullName>
    </recommendedName>
</protein>
<evidence type="ECO:0008006" key="3">
    <source>
        <dbReference type="Google" id="ProtNLM"/>
    </source>
</evidence>
<accession>A0A0L0NYG3</accession>
<organism evidence="1 2">
    <name type="scientific">Candidozyma auris</name>
    <name type="common">Yeast</name>
    <name type="synonym">Candida auris</name>
    <dbReference type="NCBI Taxonomy" id="498019"/>
    <lineage>
        <taxon>Eukaryota</taxon>
        <taxon>Fungi</taxon>
        <taxon>Dikarya</taxon>
        <taxon>Ascomycota</taxon>
        <taxon>Saccharomycotina</taxon>
        <taxon>Pichiomycetes</taxon>
        <taxon>Metschnikowiaceae</taxon>
        <taxon>Candidozyma</taxon>
    </lineage>
</organism>
<reference evidence="2" key="1">
    <citation type="journal article" date="2015" name="BMC Genomics">
        <title>Draft genome of a commonly misdiagnosed multidrug resistant pathogen Candida auris.</title>
        <authorList>
            <person name="Chatterjee S."/>
            <person name="Alampalli S.V."/>
            <person name="Nageshan R.K."/>
            <person name="Chettiar S.T."/>
            <person name="Joshi S."/>
            <person name="Tatu U.S."/>
        </authorList>
    </citation>
    <scope>NUCLEOTIDE SEQUENCE [LARGE SCALE GENOMIC DNA]</scope>
    <source>
        <strain evidence="2">6684</strain>
    </source>
</reference>
<gene>
    <name evidence="1" type="ORF">QG37_03768</name>
</gene>